<dbReference type="PROSITE" id="PS00284">
    <property type="entry name" value="SERPIN"/>
    <property type="match status" value="1"/>
</dbReference>
<dbReference type="SUPFAM" id="SSF56574">
    <property type="entry name" value="Serpins"/>
    <property type="match status" value="1"/>
</dbReference>
<dbReference type="InterPro" id="IPR000215">
    <property type="entry name" value="Serpin_fam"/>
</dbReference>
<dbReference type="EMBL" id="JAUCMV010000003">
    <property type="protein sequence ID" value="KAK0408796.1"/>
    <property type="molecule type" value="Genomic_DNA"/>
</dbReference>
<dbReference type="Pfam" id="PF00079">
    <property type="entry name" value="Serpin"/>
    <property type="match status" value="1"/>
</dbReference>
<dbReference type="AlphaFoldDB" id="A0AA39LSR9"/>
<accession>A0AA39LSR9</accession>
<dbReference type="GO" id="GO:0004867">
    <property type="term" value="F:serine-type endopeptidase inhibitor activity"/>
    <property type="evidence" value="ECO:0007669"/>
    <property type="project" value="InterPro"/>
</dbReference>
<feature type="domain" description="Serpin" evidence="4">
    <location>
        <begin position="42"/>
        <end position="407"/>
    </location>
</feature>
<name>A0AA39LSR9_9BILA</name>
<gene>
    <name evidence="5" type="ORF">QR680_004161</name>
</gene>
<feature type="signal peptide" evidence="3">
    <location>
        <begin position="1"/>
        <end position="16"/>
    </location>
</feature>
<comment type="caution">
    <text evidence="5">The sequence shown here is derived from an EMBL/GenBank/DDBJ whole genome shotgun (WGS) entry which is preliminary data.</text>
</comment>
<dbReference type="InterPro" id="IPR042185">
    <property type="entry name" value="Serpin_sf_2"/>
</dbReference>
<evidence type="ECO:0000259" key="4">
    <source>
        <dbReference type="SMART" id="SM00093"/>
    </source>
</evidence>
<dbReference type="Gene3D" id="2.30.39.10">
    <property type="entry name" value="Alpha-1-antitrypsin, domain 1"/>
    <property type="match status" value="1"/>
</dbReference>
<dbReference type="Gene3D" id="3.30.497.10">
    <property type="entry name" value="Antithrombin, subunit I, domain 2"/>
    <property type="match status" value="1"/>
</dbReference>
<dbReference type="InterPro" id="IPR023796">
    <property type="entry name" value="Serpin_dom"/>
</dbReference>
<dbReference type="InterPro" id="IPR023795">
    <property type="entry name" value="Serpin_CS"/>
</dbReference>
<sequence>MRILFLVSCIVGLCLSSSDPQRPPIPIGPDEAQKPAINDALFRLALKTLNEKPNESGVVSPFSIGMALATVNAGAGGKTSKEITDVAFPGIAPKHIEIFFDYELLCLGPSDYGRKPVDIASAVYLEKSLDLLQGYEKKVAKLFRTKVEKAEFAKNPEAQRVKINKFASDATKGHINELFKSSDISAQTKVAVVNAIHISSRFVDRFAKKDTKKKAFHNDDKTVKQIDMLNGVDRDAKFAETDDYVFASLHLGGFNGPEYFVLVPKKGSLAALKQQFISSTKSYSKMHDNFTFSKELHITMPKFKTKTDRNLRETLKKMGIKDMFDEKKADFTQISKARLSFSELIHQAELEIDENGVTAAADSAHSSIEFIPPFPGYKPTPHYITVDRPFIFGITNVNVPVFIGQYYG</sequence>
<dbReference type="PANTHER" id="PTHR11461">
    <property type="entry name" value="SERINE PROTEASE INHIBITOR, SERPIN"/>
    <property type="match status" value="1"/>
</dbReference>
<evidence type="ECO:0000256" key="2">
    <source>
        <dbReference type="RuleBase" id="RU000411"/>
    </source>
</evidence>
<evidence type="ECO:0000256" key="3">
    <source>
        <dbReference type="SAM" id="SignalP"/>
    </source>
</evidence>
<reference evidence="5" key="1">
    <citation type="submission" date="2023-06" db="EMBL/GenBank/DDBJ databases">
        <title>Genomic analysis of the entomopathogenic nematode Steinernema hermaphroditum.</title>
        <authorList>
            <person name="Schwarz E.M."/>
            <person name="Heppert J.K."/>
            <person name="Baniya A."/>
            <person name="Schwartz H.T."/>
            <person name="Tan C.-H."/>
            <person name="Antoshechkin I."/>
            <person name="Sternberg P.W."/>
            <person name="Goodrich-Blair H."/>
            <person name="Dillman A.R."/>
        </authorList>
    </citation>
    <scope>NUCLEOTIDE SEQUENCE</scope>
    <source>
        <strain evidence="5">PS9179</strain>
        <tissue evidence="5">Whole animal</tissue>
    </source>
</reference>
<keyword evidence="3" id="KW-0732">Signal</keyword>
<dbReference type="InterPro" id="IPR042178">
    <property type="entry name" value="Serpin_sf_1"/>
</dbReference>
<comment type="similarity">
    <text evidence="1 2">Belongs to the serpin family.</text>
</comment>
<dbReference type="CDD" id="cd00172">
    <property type="entry name" value="serpin"/>
    <property type="match status" value="1"/>
</dbReference>
<dbReference type="SMART" id="SM00093">
    <property type="entry name" value="SERPIN"/>
    <property type="match status" value="1"/>
</dbReference>
<evidence type="ECO:0000313" key="6">
    <source>
        <dbReference type="Proteomes" id="UP001175271"/>
    </source>
</evidence>
<evidence type="ECO:0000313" key="5">
    <source>
        <dbReference type="EMBL" id="KAK0408796.1"/>
    </source>
</evidence>
<feature type="chain" id="PRO_5041266054" description="Serpin domain-containing protein" evidence="3">
    <location>
        <begin position="17"/>
        <end position="408"/>
    </location>
</feature>
<evidence type="ECO:0000256" key="1">
    <source>
        <dbReference type="ARBA" id="ARBA00009500"/>
    </source>
</evidence>
<dbReference type="InterPro" id="IPR036186">
    <property type="entry name" value="Serpin_sf"/>
</dbReference>
<organism evidence="5 6">
    <name type="scientific">Steinernema hermaphroditum</name>
    <dbReference type="NCBI Taxonomy" id="289476"/>
    <lineage>
        <taxon>Eukaryota</taxon>
        <taxon>Metazoa</taxon>
        <taxon>Ecdysozoa</taxon>
        <taxon>Nematoda</taxon>
        <taxon>Chromadorea</taxon>
        <taxon>Rhabditida</taxon>
        <taxon>Tylenchina</taxon>
        <taxon>Panagrolaimomorpha</taxon>
        <taxon>Strongyloidoidea</taxon>
        <taxon>Steinernematidae</taxon>
        <taxon>Steinernema</taxon>
    </lineage>
</organism>
<proteinExistence type="inferred from homology"/>
<dbReference type="Proteomes" id="UP001175271">
    <property type="component" value="Unassembled WGS sequence"/>
</dbReference>
<keyword evidence="6" id="KW-1185">Reference proteome</keyword>
<dbReference type="GO" id="GO:0005615">
    <property type="term" value="C:extracellular space"/>
    <property type="evidence" value="ECO:0007669"/>
    <property type="project" value="InterPro"/>
</dbReference>
<dbReference type="PANTHER" id="PTHR11461:SF211">
    <property type="entry name" value="GH10112P-RELATED"/>
    <property type="match status" value="1"/>
</dbReference>
<protein>
    <recommendedName>
        <fullName evidence="4">Serpin domain-containing protein</fullName>
    </recommendedName>
</protein>